<evidence type="ECO:0000256" key="18">
    <source>
        <dbReference type="ARBA" id="ARBA00078197"/>
    </source>
</evidence>
<evidence type="ECO:0000256" key="4">
    <source>
        <dbReference type="ARBA" id="ARBA00022448"/>
    </source>
</evidence>
<evidence type="ECO:0000256" key="7">
    <source>
        <dbReference type="ARBA" id="ARBA00022771"/>
    </source>
</evidence>
<evidence type="ECO:0000256" key="14">
    <source>
        <dbReference type="ARBA" id="ARBA00023136"/>
    </source>
</evidence>
<dbReference type="GO" id="GO:0003677">
    <property type="term" value="F:DNA binding"/>
    <property type="evidence" value="ECO:0007669"/>
    <property type="project" value="UniProtKB-KW"/>
</dbReference>
<comment type="subcellular location">
    <subcellularLocation>
        <location evidence="2">Nucleus membrane</location>
    </subcellularLocation>
    <subcellularLocation>
        <location evidence="3">Nucleus</location>
        <location evidence="3">Nuclear pore complex</location>
    </subcellularLocation>
</comment>
<feature type="compositionally biased region" description="Basic residues" evidence="21">
    <location>
        <begin position="729"/>
        <end position="743"/>
    </location>
</feature>
<feature type="domain" description="RanBP2-type" evidence="22">
    <location>
        <begin position="1"/>
        <end position="30"/>
    </location>
</feature>
<dbReference type="PROSITE" id="PS01358">
    <property type="entry name" value="ZF_RANBP2_1"/>
    <property type="match status" value="4"/>
</dbReference>
<protein>
    <recommendedName>
        <fullName evidence="17">Nuclear pore complex protein Nup153</fullName>
    </recommendedName>
    <alternativeName>
        <fullName evidence="19">153 kDa nucleoporin</fullName>
    </alternativeName>
    <alternativeName>
        <fullName evidence="18">Nucleoporin Nup153</fullName>
    </alternativeName>
</protein>
<feature type="domain" description="RanBP2-type" evidence="22">
    <location>
        <begin position="140"/>
        <end position="169"/>
    </location>
</feature>
<evidence type="ECO:0000256" key="13">
    <source>
        <dbReference type="ARBA" id="ARBA00023132"/>
    </source>
</evidence>
<dbReference type="GO" id="GO:0031965">
    <property type="term" value="C:nuclear membrane"/>
    <property type="evidence" value="ECO:0007669"/>
    <property type="project" value="UniProtKB-SubCell"/>
</dbReference>
<evidence type="ECO:0000259" key="22">
    <source>
        <dbReference type="PROSITE" id="PS50199"/>
    </source>
</evidence>
<organism evidence="23">
    <name type="scientific">Clastoptera arizonana</name>
    <name type="common">Arizona spittle bug</name>
    <dbReference type="NCBI Taxonomy" id="38151"/>
    <lineage>
        <taxon>Eukaryota</taxon>
        <taxon>Metazoa</taxon>
        <taxon>Ecdysozoa</taxon>
        <taxon>Arthropoda</taxon>
        <taxon>Hexapoda</taxon>
        <taxon>Insecta</taxon>
        <taxon>Pterygota</taxon>
        <taxon>Neoptera</taxon>
        <taxon>Paraneoptera</taxon>
        <taxon>Hemiptera</taxon>
        <taxon>Auchenorrhyncha</taxon>
        <taxon>Cercopoidea</taxon>
        <taxon>Clastopteridae</taxon>
        <taxon>Clastoptera</taxon>
    </lineage>
</organism>
<dbReference type="GO" id="GO:0051028">
    <property type="term" value="P:mRNA transport"/>
    <property type="evidence" value="ECO:0007669"/>
    <property type="project" value="UniProtKB-KW"/>
</dbReference>
<dbReference type="Pfam" id="PF00641">
    <property type="entry name" value="Zn_ribbon_RanBP"/>
    <property type="match status" value="4"/>
</dbReference>
<feature type="non-terminal residue" evidence="23">
    <location>
        <position position="1"/>
    </location>
</feature>
<dbReference type="AlphaFoldDB" id="A0A1B6DYQ8"/>
<keyword evidence="15" id="KW-0539">Nucleus</keyword>
<dbReference type="SUPFAM" id="SSF90209">
    <property type="entry name" value="Ran binding protein zinc finger-like"/>
    <property type="match status" value="4"/>
</dbReference>
<keyword evidence="14" id="KW-0472">Membrane</keyword>
<accession>A0A1B6DYQ8</accession>
<keyword evidence="6" id="KW-0677">Repeat</keyword>
<reference evidence="23" key="1">
    <citation type="submission" date="2015-12" db="EMBL/GenBank/DDBJ databases">
        <title>De novo transcriptome assembly of four potential Pierce s Disease insect vectors from Arizona vineyards.</title>
        <authorList>
            <person name="Tassone E.E."/>
        </authorList>
    </citation>
    <scope>NUCLEOTIDE SEQUENCE</scope>
</reference>
<dbReference type="FunFam" id="4.10.1060.10:FF:000001">
    <property type="entry name" value="Nuclear pore complex protein Nup153"/>
    <property type="match status" value="3"/>
</dbReference>
<evidence type="ECO:0000256" key="1">
    <source>
        <dbReference type="ARBA" id="ARBA00001947"/>
    </source>
</evidence>
<keyword evidence="4" id="KW-0813">Transport</keyword>
<keyword evidence="8" id="KW-0509">mRNA transport</keyword>
<evidence type="ECO:0000256" key="16">
    <source>
        <dbReference type="ARBA" id="ARBA00060842"/>
    </source>
</evidence>
<feature type="region of interest" description="Disordered" evidence="21">
    <location>
        <begin position="705"/>
        <end position="743"/>
    </location>
</feature>
<comment type="cofactor">
    <cofactor evidence="1">
        <name>Zn(2+)</name>
        <dbReference type="ChEBI" id="CHEBI:29105"/>
    </cofactor>
</comment>
<evidence type="ECO:0000256" key="2">
    <source>
        <dbReference type="ARBA" id="ARBA00004126"/>
    </source>
</evidence>
<dbReference type="GO" id="GO:0006606">
    <property type="term" value="P:protein import into nucleus"/>
    <property type="evidence" value="ECO:0007669"/>
    <property type="project" value="TreeGrafter"/>
</dbReference>
<dbReference type="InterPro" id="IPR036443">
    <property type="entry name" value="Znf_RanBP2_sf"/>
</dbReference>
<gene>
    <name evidence="23" type="ORF">g.22209</name>
</gene>
<keyword evidence="13" id="KW-0906">Nuclear pore complex</keyword>
<dbReference type="PANTHER" id="PTHR23193:SF23">
    <property type="entry name" value="NUCLEAR PORE COMPLEX PROTEIN NUP153"/>
    <property type="match status" value="1"/>
</dbReference>
<evidence type="ECO:0000256" key="15">
    <source>
        <dbReference type="ARBA" id="ARBA00023242"/>
    </source>
</evidence>
<evidence type="ECO:0000256" key="11">
    <source>
        <dbReference type="ARBA" id="ARBA00023010"/>
    </source>
</evidence>
<dbReference type="GO" id="GO:0008270">
    <property type="term" value="F:zinc ion binding"/>
    <property type="evidence" value="ECO:0007669"/>
    <property type="project" value="UniProtKB-KW"/>
</dbReference>
<feature type="domain" description="RanBP2-type" evidence="22">
    <location>
        <begin position="93"/>
        <end position="122"/>
    </location>
</feature>
<proteinExistence type="inferred from homology"/>
<evidence type="ECO:0000256" key="6">
    <source>
        <dbReference type="ARBA" id="ARBA00022737"/>
    </source>
</evidence>
<evidence type="ECO:0000313" key="23">
    <source>
        <dbReference type="EMBL" id="JAS30787.1"/>
    </source>
</evidence>
<evidence type="ECO:0000256" key="17">
    <source>
        <dbReference type="ARBA" id="ARBA00068609"/>
    </source>
</evidence>
<evidence type="ECO:0000256" key="5">
    <source>
        <dbReference type="ARBA" id="ARBA00022723"/>
    </source>
</evidence>
<dbReference type="InterPro" id="IPR001876">
    <property type="entry name" value="Znf_RanBP2"/>
</dbReference>
<dbReference type="PROSITE" id="PS50199">
    <property type="entry name" value="ZF_RANBP2_2"/>
    <property type="match status" value="4"/>
</dbReference>
<name>A0A1B6DYQ8_9HEMI</name>
<evidence type="ECO:0000256" key="20">
    <source>
        <dbReference type="PROSITE-ProRule" id="PRU00322"/>
    </source>
</evidence>
<dbReference type="GO" id="GO:0008139">
    <property type="term" value="F:nuclear localization sequence binding"/>
    <property type="evidence" value="ECO:0007669"/>
    <property type="project" value="TreeGrafter"/>
</dbReference>
<evidence type="ECO:0000256" key="8">
    <source>
        <dbReference type="ARBA" id="ARBA00022816"/>
    </source>
</evidence>
<evidence type="ECO:0000256" key="10">
    <source>
        <dbReference type="ARBA" id="ARBA00022927"/>
    </source>
</evidence>
<evidence type="ECO:0000256" key="3">
    <source>
        <dbReference type="ARBA" id="ARBA00004567"/>
    </source>
</evidence>
<dbReference type="GO" id="GO:0017056">
    <property type="term" value="F:structural constituent of nuclear pore"/>
    <property type="evidence" value="ECO:0007669"/>
    <property type="project" value="TreeGrafter"/>
</dbReference>
<dbReference type="GO" id="GO:0006405">
    <property type="term" value="P:RNA export from nucleus"/>
    <property type="evidence" value="ECO:0007669"/>
    <property type="project" value="TreeGrafter"/>
</dbReference>
<evidence type="ECO:0000256" key="19">
    <source>
        <dbReference type="ARBA" id="ARBA00079437"/>
    </source>
</evidence>
<keyword evidence="11" id="KW-0811">Translocation</keyword>
<keyword evidence="9" id="KW-0862">Zinc</keyword>
<sequence>SSGSWECESCLVVNTVGADKCIACQTSKPGSKNENVKTGFGDMFKPSSGSWECESCLVVNAVGTDKCIACQSAKTGAKKEMPKTGFGNTFKPPADSWECSSCMVVNKAGSIKCSACQAEHKVNNAPKIQTSGFGNLFKKPSGSWECSSCMVQNNSNEDRCIACETPKPGVQVSEKKAPPTSQFSFGIPKDMNVTTGFNMPAFKPADTTETKPAPVFNFGMPNNFDSVKTNVSAVTPTFQFGIPNKTGSNTNETFTFGVPKKDEPTVNFTNGNNKKVDANIKSSCDVNTETKNTDFKAVEGESKPISERKPIVFNKFIPDSKLDVFNSAKNKPNSIPSGTFTFGSSKLNSEKPIERSSDKNSVFLPKPPSDLQSVINTTQTNVLSTSAPVTSNLSSTLFKVNTTSSETKSINPMLALNSISNTNAMNNAEIKFQSNTNENKINPFNAPNLFKPSFETFQTTSTASSMNAFGLPVKTNNAATMNKTFSPVGNTEQMGLIGQTTPNIFGSSDIPNKKAATNFFGGNVTSSVPSFPTFGSTNSFTNAATPIVPEAKPAAPALFTFGTPNKPAEQPSLGFGFPVAPTNAPTPAAAGFMSSPSVNSGFNFSPKVENKVSMFPTSTPAFGAVAPNTTIFGTPQPIQSFGEAAPANPVFAFGSANPVQQTPTNTVFGFGGIQATPSATPTASPAFVFGATPSVPAFDPNAKPTFNFTGGDQPSTFTATATATPTGQRKIRKAVRRAPTRPN</sequence>
<dbReference type="GO" id="GO:0005643">
    <property type="term" value="C:nuclear pore"/>
    <property type="evidence" value="ECO:0007669"/>
    <property type="project" value="UniProtKB-SubCell"/>
</dbReference>
<dbReference type="Gene3D" id="4.10.1060.10">
    <property type="entry name" value="Zinc finger, RanBP2-type"/>
    <property type="match status" value="4"/>
</dbReference>
<keyword evidence="5" id="KW-0479">Metal-binding</keyword>
<keyword evidence="12" id="KW-0238">DNA-binding</keyword>
<dbReference type="EMBL" id="GEDC01006511">
    <property type="protein sequence ID" value="JAS30787.1"/>
    <property type="molecule type" value="Transcribed_RNA"/>
</dbReference>
<dbReference type="PANTHER" id="PTHR23193">
    <property type="entry name" value="NUCLEAR PORE COMPLEX PROTEIN NUP"/>
    <property type="match status" value="1"/>
</dbReference>
<keyword evidence="7 20" id="KW-0863">Zinc-finger</keyword>
<feature type="domain" description="RanBP2-type" evidence="22">
    <location>
        <begin position="47"/>
        <end position="76"/>
    </location>
</feature>
<dbReference type="InterPro" id="IPR026054">
    <property type="entry name" value="Nucleoporin"/>
</dbReference>
<evidence type="ECO:0000256" key="9">
    <source>
        <dbReference type="ARBA" id="ARBA00022833"/>
    </source>
</evidence>
<comment type="similarity">
    <text evidence="16">Belongs to the NUP153 family.</text>
</comment>
<feature type="compositionally biased region" description="Low complexity" evidence="21">
    <location>
        <begin position="716"/>
        <end position="726"/>
    </location>
</feature>
<keyword evidence="10" id="KW-0653">Protein transport</keyword>
<evidence type="ECO:0000256" key="12">
    <source>
        <dbReference type="ARBA" id="ARBA00023125"/>
    </source>
</evidence>
<dbReference type="SMART" id="SM00547">
    <property type="entry name" value="ZnF_RBZ"/>
    <property type="match status" value="4"/>
</dbReference>
<evidence type="ECO:0000256" key="21">
    <source>
        <dbReference type="SAM" id="MobiDB-lite"/>
    </source>
</evidence>
<feature type="compositionally biased region" description="Polar residues" evidence="21">
    <location>
        <begin position="705"/>
        <end position="715"/>
    </location>
</feature>